<accession>A0A061D0U8</accession>
<proteinExistence type="predicted"/>
<dbReference type="PANTHER" id="PTHR22807:SF30">
    <property type="entry name" value="28S RRNA (CYTOSINE(4447)-C(5))-METHYLTRANSFERASE-RELATED"/>
    <property type="match status" value="1"/>
</dbReference>
<dbReference type="OMA" id="RHIIHAH"/>
<protein>
    <recommendedName>
        <fullName evidence="1">SAM-dependent methyltransferase RsmB-F/NOP2-type catalytic core domain-containing protein</fullName>
    </recommendedName>
</protein>
<evidence type="ECO:0000313" key="2">
    <source>
        <dbReference type="EMBL" id="CDR94431.1"/>
    </source>
</evidence>
<dbReference type="InterPro" id="IPR049560">
    <property type="entry name" value="MeTrfase_RsmB-F_NOP2_cat"/>
</dbReference>
<dbReference type="GO" id="GO:0001510">
    <property type="term" value="P:RNA methylation"/>
    <property type="evidence" value="ECO:0007669"/>
    <property type="project" value="InterPro"/>
</dbReference>
<organism evidence="2 3">
    <name type="scientific">Babesia bigemina</name>
    <dbReference type="NCBI Taxonomy" id="5866"/>
    <lineage>
        <taxon>Eukaryota</taxon>
        <taxon>Sar</taxon>
        <taxon>Alveolata</taxon>
        <taxon>Apicomplexa</taxon>
        <taxon>Aconoidasida</taxon>
        <taxon>Piroplasmida</taxon>
        <taxon>Babesiidae</taxon>
        <taxon>Babesia</taxon>
    </lineage>
</organism>
<dbReference type="InterPro" id="IPR029063">
    <property type="entry name" value="SAM-dependent_MTases_sf"/>
</dbReference>
<dbReference type="InterPro" id="IPR023267">
    <property type="entry name" value="RCMT"/>
</dbReference>
<dbReference type="VEuPathDB" id="PiroplasmaDB:BBBOND_0107355"/>
<keyword evidence="3" id="KW-1185">Reference proteome</keyword>
<dbReference type="SUPFAM" id="SSF53335">
    <property type="entry name" value="S-adenosyl-L-methionine-dependent methyltransferases"/>
    <property type="match status" value="1"/>
</dbReference>
<gene>
    <name evidence="2" type="ORF">BBBOND_0107355</name>
</gene>
<feature type="domain" description="SAM-dependent methyltransferase RsmB-F/NOP2-type catalytic core" evidence="1">
    <location>
        <begin position="232"/>
        <end position="330"/>
    </location>
</feature>
<sequence length="377" mass="41954">MYTSAFDSHYADLYGKRWAALSRCLRRAPTAVAVIPPFFEQIPDQSELDQCSAPEVSVEDLQGSSYYRRTVLPFCYEQRTFDSRTKSDPSPSELTLYAKKAIFNANNFVVKAEDCVYYMDVGLCFACHCLGVAPGDRVFDMFAHGGGHSLIFASLMFSQGESHTGISGEGRSTLEMVELINQAREAKQRYAETSLLVCGETRRSVHQTTEDILKKYLPKRLLDAASVQTVHHHADHQKIRRYGLFDRIFVRVPQSADTADPNTWSKRGLKASSARALGALNCAAKLLKPGGTIVYCSHSLDPMENELIVHTVLASIPELRSEPIDAQSLTDQLRTSLAWETELPSALPTSETRKYGCAFMPDTSPCGPLYICKLVFN</sequence>
<dbReference type="STRING" id="5866.A0A061D0U8"/>
<evidence type="ECO:0000313" key="3">
    <source>
        <dbReference type="Proteomes" id="UP000033188"/>
    </source>
</evidence>
<reference evidence="3" key="1">
    <citation type="journal article" date="2014" name="Nucleic Acids Res.">
        <title>The evolutionary dynamics of variant antigen genes in Babesia reveal a history of genomic innovation underlying host-parasite interaction.</title>
        <authorList>
            <person name="Jackson A.P."/>
            <person name="Otto T.D."/>
            <person name="Darby A."/>
            <person name="Ramaprasad A."/>
            <person name="Xia D."/>
            <person name="Echaide I.E."/>
            <person name="Farber M."/>
            <person name="Gahlot S."/>
            <person name="Gamble J."/>
            <person name="Gupta D."/>
            <person name="Gupta Y."/>
            <person name="Jackson L."/>
            <person name="Malandrin L."/>
            <person name="Malas T.B."/>
            <person name="Moussa E."/>
            <person name="Nair M."/>
            <person name="Reid A.J."/>
            <person name="Sanders M."/>
            <person name="Sharma J."/>
            <person name="Tracey A."/>
            <person name="Quail M.A."/>
            <person name="Weir W."/>
            <person name="Wastling J.M."/>
            <person name="Hall N."/>
            <person name="Willadsen P."/>
            <person name="Lingelbach K."/>
            <person name="Shiels B."/>
            <person name="Tait A."/>
            <person name="Berriman M."/>
            <person name="Allred D.R."/>
            <person name="Pain A."/>
        </authorList>
    </citation>
    <scope>NUCLEOTIDE SEQUENCE [LARGE SCALE GENOMIC DNA]</scope>
    <source>
        <strain evidence="3">Bond</strain>
    </source>
</reference>
<dbReference type="KEGG" id="bbig:BBBOND_0107355"/>
<name>A0A061D0U8_BABBI</name>
<dbReference type="Gene3D" id="3.40.50.150">
    <property type="entry name" value="Vaccinia Virus protein VP39"/>
    <property type="match status" value="1"/>
</dbReference>
<dbReference type="OrthoDB" id="427002at2759"/>
<dbReference type="GeneID" id="24562972"/>
<dbReference type="GO" id="GO:0008173">
    <property type="term" value="F:RNA methyltransferase activity"/>
    <property type="evidence" value="ECO:0007669"/>
    <property type="project" value="InterPro"/>
</dbReference>
<dbReference type="Pfam" id="PF01189">
    <property type="entry name" value="Methyltr_RsmB-F"/>
    <property type="match status" value="1"/>
</dbReference>
<dbReference type="PANTHER" id="PTHR22807">
    <property type="entry name" value="NOP2 YEAST -RELATED NOL1/NOP2/FMU SUN DOMAIN-CONTAINING"/>
    <property type="match status" value="1"/>
</dbReference>
<dbReference type="RefSeq" id="XP_012766617.1">
    <property type="nucleotide sequence ID" value="XM_012911163.1"/>
</dbReference>
<dbReference type="AlphaFoldDB" id="A0A061D0U8"/>
<dbReference type="Proteomes" id="UP000033188">
    <property type="component" value="Chromosome 1"/>
</dbReference>
<evidence type="ECO:0000259" key="1">
    <source>
        <dbReference type="Pfam" id="PF01189"/>
    </source>
</evidence>
<dbReference type="EMBL" id="LK391707">
    <property type="protein sequence ID" value="CDR94431.1"/>
    <property type="molecule type" value="Genomic_DNA"/>
</dbReference>